<keyword evidence="7" id="KW-1133">Transmembrane helix</keyword>
<dbReference type="CDD" id="cd00925">
    <property type="entry name" value="Cyt_c_Oxidase_VIa"/>
    <property type="match status" value="1"/>
</dbReference>
<keyword evidence="4" id="KW-0812">Transmembrane</keyword>
<proteinExistence type="inferred from homology"/>
<dbReference type="InterPro" id="IPR018507">
    <property type="entry name" value="Cyt_c_oxidase_su6a_CS"/>
</dbReference>
<dbReference type="GO" id="GO:0016491">
    <property type="term" value="F:oxidoreductase activity"/>
    <property type="evidence" value="ECO:0007669"/>
    <property type="project" value="UniProtKB-KW"/>
</dbReference>
<keyword evidence="10 12" id="KW-0472">Membrane</keyword>
<keyword evidence="5 12" id="KW-0999">Mitochondrion inner membrane</keyword>
<dbReference type="Gene3D" id="4.10.95.10">
    <property type="entry name" value="Cytochrome c oxidase, subunit VIa"/>
    <property type="match status" value="1"/>
</dbReference>
<protein>
    <recommendedName>
        <fullName evidence="12">Cytochrome c oxidase subunit</fullName>
    </recommendedName>
    <alternativeName>
        <fullName evidence="12">Cytochrome c oxidase polypeptide VIa</fullName>
    </alternativeName>
</protein>
<dbReference type="Pfam" id="PF02046">
    <property type="entry name" value="COX6A"/>
    <property type="match status" value="1"/>
</dbReference>
<dbReference type="InterPro" id="IPR036418">
    <property type="entry name" value="Cyt_c_oxidase_su6a_sf"/>
</dbReference>
<evidence type="ECO:0000256" key="12">
    <source>
        <dbReference type="RuleBase" id="RU004397"/>
    </source>
</evidence>
<evidence type="ECO:0000256" key="4">
    <source>
        <dbReference type="ARBA" id="ARBA00022692"/>
    </source>
</evidence>
<comment type="subcellular location">
    <subcellularLocation>
        <location evidence="1">Mitochondrion inner membrane</location>
        <topology evidence="1">Single-pass membrane protein</topology>
    </subcellularLocation>
</comment>
<sequence>MEAQKFKKDSDEKSREEEEVLHTPPSTKIQPCSSTSPAHRSNDTPASIRNKALRDSITDLEHDYYVFKEKTTNHLDQLQNLTSHTIMDQLQQLFSAVRCLEETNHELKQELRSVKEELFRRDQYSMELQQELKRTREELKKREQHGVKGMVASASSAVARRFLAAASHGGHEGGVKTWRILSFVLALPGVAVCMVNAYLKQQAHSHGPPEFIPYPHLRIRTKPWPWGDGNHSLFHNPHTNPLPTGYEDSHHH</sequence>
<evidence type="ECO:0000256" key="2">
    <source>
        <dbReference type="ARBA" id="ARBA00004673"/>
    </source>
</evidence>
<comment type="pathway">
    <text evidence="2">Energy metabolism; oxidative phosphorylation.</text>
</comment>
<evidence type="ECO:0000256" key="9">
    <source>
        <dbReference type="ARBA" id="ARBA00023128"/>
    </source>
</evidence>
<evidence type="ECO:0000256" key="1">
    <source>
        <dbReference type="ARBA" id="ARBA00004434"/>
    </source>
</evidence>
<gene>
    <name evidence="15" type="ORF">KOW79_001214</name>
</gene>
<evidence type="ECO:0000256" key="10">
    <source>
        <dbReference type="ARBA" id="ARBA00023136"/>
    </source>
</evidence>
<feature type="coiled-coil region" evidence="13">
    <location>
        <begin position="90"/>
        <end position="145"/>
    </location>
</feature>
<comment type="similarity">
    <text evidence="3 11">Belongs to the cytochrome c oxidase subunit 6A family.</text>
</comment>
<evidence type="ECO:0000256" key="3">
    <source>
        <dbReference type="ARBA" id="ARBA00005553"/>
    </source>
</evidence>
<evidence type="ECO:0000256" key="7">
    <source>
        <dbReference type="ARBA" id="ARBA00022989"/>
    </source>
</evidence>
<feature type="compositionally biased region" description="Polar residues" evidence="14">
    <location>
        <begin position="24"/>
        <end position="47"/>
    </location>
</feature>
<reference evidence="15 16" key="1">
    <citation type="submission" date="2021-06" db="EMBL/GenBank/DDBJ databases">
        <title>Chromosome-level genome assembly of the red-tail catfish (Hemibagrus wyckioides).</title>
        <authorList>
            <person name="Shao F."/>
        </authorList>
    </citation>
    <scope>NUCLEOTIDE SEQUENCE [LARGE SCALE GENOMIC DNA]</scope>
    <source>
        <strain evidence="15">EC202008001</strain>
        <tissue evidence="15">Blood</tissue>
    </source>
</reference>
<keyword evidence="6" id="KW-0809">Transit peptide</keyword>
<organism evidence="15 16">
    <name type="scientific">Hemibagrus wyckioides</name>
    <dbReference type="NCBI Taxonomy" id="337641"/>
    <lineage>
        <taxon>Eukaryota</taxon>
        <taxon>Metazoa</taxon>
        <taxon>Chordata</taxon>
        <taxon>Craniata</taxon>
        <taxon>Vertebrata</taxon>
        <taxon>Euteleostomi</taxon>
        <taxon>Actinopterygii</taxon>
        <taxon>Neopterygii</taxon>
        <taxon>Teleostei</taxon>
        <taxon>Ostariophysi</taxon>
        <taxon>Siluriformes</taxon>
        <taxon>Bagridae</taxon>
        <taxon>Hemibagrus</taxon>
    </lineage>
</organism>
<dbReference type="InterPro" id="IPR001349">
    <property type="entry name" value="Cyt_c_oxidase_su6a"/>
</dbReference>
<dbReference type="AlphaFoldDB" id="A0A9D3P852"/>
<feature type="region of interest" description="Disordered" evidence="14">
    <location>
        <begin position="1"/>
        <end position="47"/>
    </location>
</feature>
<dbReference type="GO" id="GO:0005743">
    <property type="term" value="C:mitochondrial inner membrane"/>
    <property type="evidence" value="ECO:0007669"/>
    <property type="project" value="UniProtKB-SubCell"/>
</dbReference>
<accession>A0A9D3P852</accession>
<keyword evidence="16" id="KW-1185">Reference proteome</keyword>
<dbReference type="PANTHER" id="PTHR11504:SF8">
    <property type="entry name" value="CYTOCHROME C OXIDASE SUBUNIT"/>
    <property type="match status" value="1"/>
</dbReference>
<feature type="compositionally biased region" description="Basic and acidic residues" evidence="14">
    <location>
        <begin position="1"/>
        <end position="16"/>
    </location>
</feature>
<evidence type="ECO:0000313" key="16">
    <source>
        <dbReference type="Proteomes" id="UP000824219"/>
    </source>
</evidence>
<dbReference type="Proteomes" id="UP000824219">
    <property type="component" value="Linkage Group LG02"/>
</dbReference>
<evidence type="ECO:0000256" key="14">
    <source>
        <dbReference type="SAM" id="MobiDB-lite"/>
    </source>
</evidence>
<evidence type="ECO:0000256" key="11">
    <source>
        <dbReference type="RuleBase" id="RU004396"/>
    </source>
</evidence>
<dbReference type="OrthoDB" id="5947505at2759"/>
<dbReference type="FunFam" id="4.10.95.10:FF:000001">
    <property type="entry name" value="Cytochrome c oxidase subunit 6A, mitochondrial"/>
    <property type="match status" value="1"/>
</dbReference>
<evidence type="ECO:0000256" key="6">
    <source>
        <dbReference type="ARBA" id="ARBA00022946"/>
    </source>
</evidence>
<dbReference type="GO" id="GO:0006123">
    <property type="term" value="P:mitochondrial electron transport, cytochrome c to oxygen"/>
    <property type="evidence" value="ECO:0007669"/>
    <property type="project" value="TreeGrafter"/>
</dbReference>
<dbReference type="PANTHER" id="PTHR11504">
    <property type="entry name" value="CYTOCHROME C OXIDASE POLYPEPTIDE VIA"/>
    <property type="match status" value="1"/>
</dbReference>
<dbReference type="SUPFAM" id="SSF81411">
    <property type="entry name" value="Mitochondrial cytochrome c oxidase subunit VIa"/>
    <property type="match status" value="1"/>
</dbReference>
<keyword evidence="9 12" id="KW-0496">Mitochondrion</keyword>
<keyword evidence="8" id="KW-0560">Oxidoreductase</keyword>
<dbReference type="GO" id="GO:0030234">
    <property type="term" value="F:enzyme regulator activity"/>
    <property type="evidence" value="ECO:0007669"/>
    <property type="project" value="TreeGrafter"/>
</dbReference>
<keyword evidence="13" id="KW-0175">Coiled coil</keyword>
<dbReference type="PROSITE" id="PS01329">
    <property type="entry name" value="COX6A"/>
    <property type="match status" value="1"/>
</dbReference>
<evidence type="ECO:0000256" key="5">
    <source>
        <dbReference type="ARBA" id="ARBA00022792"/>
    </source>
</evidence>
<evidence type="ECO:0000256" key="13">
    <source>
        <dbReference type="SAM" id="Coils"/>
    </source>
</evidence>
<evidence type="ECO:0000256" key="8">
    <source>
        <dbReference type="ARBA" id="ARBA00023002"/>
    </source>
</evidence>
<name>A0A9D3P852_9TELE</name>
<evidence type="ECO:0000313" key="15">
    <source>
        <dbReference type="EMBL" id="KAG7334618.1"/>
    </source>
</evidence>
<comment type="caution">
    <text evidence="15">The sequence shown here is derived from an EMBL/GenBank/DDBJ whole genome shotgun (WGS) entry which is preliminary data.</text>
</comment>
<dbReference type="EMBL" id="JAHKSW010000002">
    <property type="protein sequence ID" value="KAG7334618.1"/>
    <property type="molecule type" value="Genomic_DNA"/>
</dbReference>